<dbReference type="PANTHER" id="PTHR24264">
    <property type="entry name" value="TRYPSIN-RELATED"/>
    <property type="match status" value="1"/>
</dbReference>
<dbReference type="InterPro" id="IPR009003">
    <property type="entry name" value="Peptidase_S1_PA"/>
</dbReference>
<evidence type="ECO:0000256" key="5">
    <source>
        <dbReference type="ARBA" id="ARBA00022801"/>
    </source>
</evidence>
<evidence type="ECO:0000313" key="8">
    <source>
        <dbReference type="EMBL" id="KAH0627938.1"/>
    </source>
</evidence>
<keyword evidence="3" id="KW-0964">Secreted</keyword>
<dbReference type="InterPro" id="IPR018114">
    <property type="entry name" value="TRYPSIN_HIS"/>
</dbReference>
<dbReference type="InterPro" id="IPR001254">
    <property type="entry name" value="Trypsin_dom"/>
</dbReference>
<protein>
    <recommendedName>
        <fullName evidence="7">Peptidase S1 domain-containing protein</fullName>
    </recommendedName>
</protein>
<evidence type="ECO:0000256" key="2">
    <source>
        <dbReference type="ARBA" id="ARBA00009228"/>
    </source>
</evidence>
<dbReference type="Gene3D" id="2.40.10.10">
    <property type="entry name" value="Trypsin-like serine proteases"/>
    <property type="match status" value="3"/>
</dbReference>
<dbReference type="PROSITE" id="PS50240">
    <property type="entry name" value="TRYPSIN_DOM"/>
    <property type="match status" value="2"/>
</dbReference>
<dbReference type="EMBL" id="JAIPUX010000439">
    <property type="protein sequence ID" value="KAH0627938.1"/>
    <property type="molecule type" value="Genomic_DNA"/>
</dbReference>
<name>A0ABQ7TFK2_PHRPL</name>
<dbReference type="InterPro" id="IPR043504">
    <property type="entry name" value="Peptidase_S1_PA_chymotrypsin"/>
</dbReference>
<feature type="domain" description="Peptidase S1" evidence="7">
    <location>
        <begin position="119"/>
        <end position="424"/>
    </location>
</feature>
<dbReference type="Proteomes" id="UP000826234">
    <property type="component" value="Unassembled WGS sequence"/>
</dbReference>
<evidence type="ECO:0000313" key="9">
    <source>
        <dbReference type="Proteomes" id="UP000826234"/>
    </source>
</evidence>
<evidence type="ECO:0000259" key="7">
    <source>
        <dbReference type="PROSITE" id="PS50240"/>
    </source>
</evidence>
<dbReference type="CDD" id="cd00190">
    <property type="entry name" value="Tryp_SPc"/>
    <property type="match status" value="1"/>
</dbReference>
<keyword evidence="5" id="KW-0378">Hydrolase</keyword>
<keyword evidence="4" id="KW-0645">Protease</keyword>
<dbReference type="PANTHER" id="PTHR24264:SF65">
    <property type="entry name" value="SRCR DOMAIN-CONTAINING PROTEIN"/>
    <property type="match status" value="1"/>
</dbReference>
<reference evidence="8 9" key="1">
    <citation type="journal article" date="2022" name="Gigascience">
        <title>A chromosome-level genome assembly and annotation of the desert horned lizard, Phrynosoma platyrhinos, provides insight into chromosomal rearrangements among reptiles.</title>
        <authorList>
            <person name="Koochekian N."/>
            <person name="Ascanio A."/>
            <person name="Farleigh K."/>
            <person name="Card D.C."/>
            <person name="Schield D.R."/>
            <person name="Castoe T.A."/>
            <person name="Jezkova T."/>
        </authorList>
    </citation>
    <scope>NUCLEOTIDE SEQUENCE [LARGE SCALE GENOMIC DNA]</scope>
    <source>
        <strain evidence="8">NK-2021</strain>
    </source>
</reference>
<comment type="subcellular location">
    <subcellularLocation>
        <location evidence="1">Secreted</location>
    </subcellularLocation>
</comment>
<dbReference type="SMART" id="SM00020">
    <property type="entry name" value="Tryp_SPc"/>
    <property type="match status" value="1"/>
</dbReference>
<feature type="non-terminal residue" evidence="8">
    <location>
        <position position="1"/>
    </location>
</feature>
<evidence type="ECO:0000256" key="6">
    <source>
        <dbReference type="ARBA" id="ARBA00022825"/>
    </source>
</evidence>
<evidence type="ECO:0000256" key="3">
    <source>
        <dbReference type="ARBA" id="ARBA00022525"/>
    </source>
</evidence>
<keyword evidence="6" id="KW-0720">Serine protease</keyword>
<dbReference type="PRINTS" id="PR00722">
    <property type="entry name" value="CHYMOTRYPSIN"/>
</dbReference>
<sequence length="425" mass="47752">TTVILSLFLPHPTLFKLQGSAKINKKVSTVKLARNFMDLKPGTKCLVAGWGVIRNGDRKPSDTLQEVNVTVIARHICNDTDHYNSQPVITMNMVCAGDKKGGKDACTHDLFPTGHHINVVGKEENAPPSRPYLVGLFNRRHLLCSGTLIKENWVLTAAHCFPNEDTYVILGGSSRTKREQGKHIANITKIFSYPGFNLLTFDHDIMLLQIQIKGRFSQDKKIVPLPKISDDMKPGTPCLVIGWGTINQRMGFDMLHELNVMVIDRSVCNDKKHYHSRPIVTRNMLCAGDKRQGADKCWITAKRNLQEYLCTHYPPNPDYTFDITKMPKEQLSFKDLVSYVYQVAGGMDCCDIMTKEEYKSTTVNGNAIILCFLFPQGDSGSPLICNGQQRGIASFVKKCSDHRYPGVYTLLTKDHLSWIQTVTES</sequence>
<dbReference type="InterPro" id="IPR050127">
    <property type="entry name" value="Serine_Proteases_S1"/>
</dbReference>
<accession>A0ABQ7TFK2</accession>
<dbReference type="PROSITE" id="PS00134">
    <property type="entry name" value="TRYPSIN_HIS"/>
    <property type="match status" value="1"/>
</dbReference>
<evidence type="ECO:0000256" key="4">
    <source>
        <dbReference type="ARBA" id="ARBA00022670"/>
    </source>
</evidence>
<comment type="caution">
    <text evidence="8">The sequence shown here is derived from an EMBL/GenBank/DDBJ whole genome shotgun (WGS) entry which is preliminary data.</text>
</comment>
<feature type="domain" description="Peptidase S1" evidence="7">
    <location>
        <begin position="14"/>
        <end position="109"/>
    </location>
</feature>
<gene>
    <name evidence="8" type="ORF">JD844_008530</name>
</gene>
<comment type="similarity">
    <text evidence="2">Belongs to the peptidase S1 family. Snake venom subfamily.</text>
</comment>
<evidence type="ECO:0000256" key="1">
    <source>
        <dbReference type="ARBA" id="ARBA00004613"/>
    </source>
</evidence>
<dbReference type="SUPFAM" id="SSF50494">
    <property type="entry name" value="Trypsin-like serine proteases"/>
    <property type="match status" value="2"/>
</dbReference>
<dbReference type="InterPro" id="IPR001314">
    <property type="entry name" value="Peptidase_S1A"/>
</dbReference>
<proteinExistence type="inferred from homology"/>
<organism evidence="8 9">
    <name type="scientific">Phrynosoma platyrhinos</name>
    <name type="common">Desert horned lizard</name>
    <dbReference type="NCBI Taxonomy" id="52577"/>
    <lineage>
        <taxon>Eukaryota</taxon>
        <taxon>Metazoa</taxon>
        <taxon>Chordata</taxon>
        <taxon>Craniata</taxon>
        <taxon>Vertebrata</taxon>
        <taxon>Euteleostomi</taxon>
        <taxon>Lepidosauria</taxon>
        <taxon>Squamata</taxon>
        <taxon>Bifurcata</taxon>
        <taxon>Unidentata</taxon>
        <taxon>Episquamata</taxon>
        <taxon>Toxicofera</taxon>
        <taxon>Iguania</taxon>
        <taxon>Phrynosomatidae</taxon>
        <taxon>Phrynosomatinae</taxon>
        <taxon>Phrynosoma</taxon>
    </lineage>
</organism>
<dbReference type="Pfam" id="PF00089">
    <property type="entry name" value="Trypsin"/>
    <property type="match status" value="3"/>
</dbReference>
<keyword evidence="9" id="KW-1185">Reference proteome</keyword>